<reference evidence="3" key="1">
    <citation type="submission" date="2025-08" db="UniProtKB">
        <authorList>
            <consortium name="RefSeq"/>
        </authorList>
    </citation>
    <scope>IDENTIFICATION</scope>
</reference>
<dbReference type="KEGG" id="alim:106530701"/>
<dbReference type="Proteomes" id="UP000192220">
    <property type="component" value="Unplaced"/>
</dbReference>
<sequence>MALSSVICIPVYGLYKISRSPGATFRERLKHACQAHPKWGPALHEHRTGRYAPMASEDTVAGRPLKEKEELKEEQKEGDKEKERKDEISLTIQGSNGSTNTHNNPNPSA</sequence>
<evidence type="ECO:0000256" key="1">
    <source>
        <dbReference type="SAM" id="MobiDB-lite"/>
    </source>
</evidence>
<dbReference type="RefSeq" id="XP_013881830.1">
    <property type="nucleotide sequence ID" value="XM_014026376.1"/>
</dbReference>
<keyword evidence="2" id="KW-1185">Reference proteome</keyword>
<organism evidence="2 3">
    <name type="scientific">Austrofundulus limnaeus</name>
    <name type="common">Annual killifish</name>
    <dbReference type="NCBI Taxonomy" id="52670"/>
    <lineage>
        <taxon>Eukaryota</taxon>
        <taxon>Metazoa</taxon>
        <taxon>Chordata</taxon>
        <taxon>Craniata</taxon>
        <taxon>Vertebrata</taxon>
        <taxon>Euteleostomi</taxon>
        <taxon>Actinopterygii</taxon>
        <taxon>Neopterygii</taxon>
        <taxon>Teleostei</taxon>
        <taxon>Neoteleostei</taxon>
        <taxon>Acanthomorphata</taxon>
        <taxon>Ovalentaria</taxon>
        <taxon>Atherinomorphae</taxon>
        <taxon>Cyprinodontiformes</taxon>
        <taxon>Rivulidae</taxon>
        <taxon>Austrofundulus</taxon>
    </lineage>
</organism>
<name>A0A2I4CP90_AUSLI</name>
<feature type="compositionally biased region" description="Basic and acidic residues" evidence="1">
    <location>
        <begin position="64"/>
        <end position="88"/>
    </location>
</feature>
<proteinExistence type="predicted"/>
<dbReference type="InParanoid" id="A0A2I4CP90"/>
<dbReference type="STRING" id="52670.A0A2I4CP90"/>
<evidence type="ECO:0000313" key="3">
    <source>
        <dbReference type="RefSeq" id="XP_013881830.1"/>
    </source>
</evidence>
<feature type="region of interest" description="Disordered" evidence="1">
    <location>
        <begin position="40"/>
        <end position="109"/>
    </location>
</feature>
<accession>A0A2I4CP90</accession>
<gene>
    <name evidence="3" type="primary">LOC106530701</name>
</gene>
<protein>
    <submittedName>
        <fullName evidence="3">Sodium- and chloride-dependent glycine transporter 1</fullName>
    </submittedName>
</protein>
<feature type="compositionally biased region" description="Polar residues" evidence="1">
    <location>
        <begin position="90"/>
        <end position="109"/>
    </location>
</feature>
<dbReference type="GeneID" id="106530701"/>
<evidence type="ECO:0000313" key="2">
    <source>
        <dbReference type="Proteomes" id="UP000192220"/>
    </source>
</evidence>
<dbReference type="OrthoDB" id="6581954at2759"/>
<dbReference type="AlphaFoldDB" id="A0A2I4CP90"/>